<name>A0ACB5THU0_CANBO</name>
<sequence length="154" mass="17893">MLRPTFNNLTKISTRNFLKISTRSATTLTNASITNLDSRWEKLPESDKKYVIEALSEKQKLPWKELSQDEKKASWYISFGEWGPRKPVHSKDDVSYIFWGVTIGLGISAGIFLFFRFIRNVPKTMNKEWQDQSDEYLKSKNANPFTGYSQVQSK</sequence>
<accession>A0ACB5THU0</accession>
<comment type="caution">
    <text evidence="1">The sequence shown here is derived from an EMBL/GenBank/DDBJ whole genome shotgun (WGS) entry which is preliminary data.</text>
</comment>
<protein>
    <submittedName>
        <fullName evidence="1">Unnamed protein product</fullName>
    </submittedName>
</protein>
<dbReference type="EMBL" id="BSXV01000424">
    <property type="protein sequence ID" value="GME89037.1"/>
    <property type="molecule type" value="Genomic_DNA"/>
</dbReference>
<reference evidence="1" key="1">
    <citation type="submission" date="2023-04" db="EMBL/GenBank/DDBJ databases">
        <title>Candida boidinii NBRC 1967.</title>
        <authorList>
            <person name="Ichikawa N."/>
            <person name="Sato H."/>
            <person name="Tonouchi N."/>
        </authorList>
    </citation>
    <scope>NUCLEOTIDE SEQUENCE</scope>
    <source>
        <strain evidence="1">NBRC 1967</strain>
    </source>
</reference>
<evidence type="ECO:0000313" key="1">
    <source>
        <dbReference type="EMBL" id="GME89037.1"/>
    </source>
</evidence>
<gene>
    <name evidence="1" type="ORF">Cboi01_000122900</name>
</gene>
<keyword evidence="2" id="KW-1185">Reference proteome</keyword>
<evidence type="ECO:0000313" key="2">
    <source>
        <dbReference type="Proteomes" id="UP001165101"/>
    </source>
</evidence>
<proteinExistence type="predicted"/>
<organism evidence="1 2">
    <name type="scientific">Candida boidinii</name>
    <name type="common">Yeast</name>
    <dbReference type="NCBI Taxonomy" id="5477"/>
    <lineage>
        <taxon>Eukaryota</taxon>
        <taxon>Fungi</taxon>
        <taxon>Dikarya</taxon>
        <taxon>Ascomycota</taxon>
        <taxon>Saccharomycotina</taxon>
        <taxon>Pichiomycetes</taxon>
        <taxon>Pichiales</taxon>
        <taxon>Pichiaceae</taxon>
        <taxon>Ogataea</taxon>
        <taxon>Ogataea/Candida clade</taxon>
    </lineage>
</organism>
<dbReference type="Proteomes" id="UP001165101">
    <property type="component" value="Unassembled WGS sequence"/>
</dbReference>